<gene>
    <name evidence="2" type="ORF">DS832_01915</name>
</gene>
<organism evidence="2 3">
    <name type="scientific">Bombilactobacillus bombi</name>
    <dbReference type="NCBI Taxonomy" id="1303590"/>
    <lineage>
        <taxon>Bacteria</taxon>
        <taxon>Bacillati</taxon>
        <taxon>Bacillota</taxon>
        <taxon>Bacilli</taxon>
        <taxon>Lactobacillales</taxon>
        <taxon>Lactobacillaceae</taxon>
        <taxon>Bombilactobacillus</taxon>
    </lineage>
</organism>
<protein>
    <submittedName>
        <fullName evidence="2">Uncharacterized protein</fullName>
    </submittedName>
</protein>
<keyword evidence="1" id="KW-0472">Membrane</keyword>
<dbReference type="EMBL" id="QOCS01000005">
    <property type="protein sequence ID" value="RHW48345.1"/>
    <property type="molecule type" value="Genomic_DNA"/>
</dbReference>
<evidence type="ECO:0000313" key="2">
    <source>
        <dbReference type="EMBL" id="RHW48345.1"/>
    </source>
</evidence>
<comment type="caution">
    <text evidence="2">The sequence shown here is derived from an EMBL/GenBank/DDBJ whole genome shotgun (WGS) entry which is preliminary data.</text>
</comment>
<keyword evidence="1" id="KW-0812">Transmembrane</keyword>
<dbReference type="RefSeq" id="WP_118910121.1">
    <property type="nucleotide sequence ID" value="NZ_QOCS01000005.1"/>
</dbReference>
<dbReference type="AlphaFoldDB" id="A0A417ZCE4"/>
<accession>A0A417ZCE4</accession>
<sequence length="256" mass="29114">MRPIYKKPWFIIVSLILIIFVGSAFISGIIEGITQPPPTEKTSKKTIKPTATTKSVNKNNKHKAIQVSKKYKNKKHKAKKYNFTNISLGMSEDQVVTILRKPINSKEFKNNGEDTLHYGKDDLDFHNYILINGSPTNIKKQVIKKQRQEKQKIAEKTKAQNLIKDEKILAKSFGQKPVEEIQKYIGSVYSSIRIGDSMAYEKKAKTANGTFNLIRIDKNGFTAVYLSNPNAQSKLGEKLYEGQTIVYKTKQPVVLY</sequence>
<evidence type="ECO:0000313" key="3">
    <source>
        <dbReference type="Proteomes" id="UP000284822"/>
    </source>
</evidence>
<proteinExistence type="predicted"/>
<evidence type="ECO:0000256" key="1">
    <source>
        <dbReference type="SAM" id="Phobius"/>
    </source>
</evidence>
<feature type="transmembrane region" description="Helical" evidence="1">
    <location>
        <begin position="9"/>
        <end position="30"/>
    </location>
</feature>
<reference evidence="2 3" key="1">
    <citation type="submission" date="2018-07" db="EMBL/GenBank/DDBJ databases">
        <title>Genome sequences of six Lactobacillus spp. isolated from bumble bee guts.</title>
        <authorList>
            <person name="Motta E.V.S."/>
            <person name="Moran N.A."/>
        </authorList>
    </citation>
    <scope>NUCLEOTIDE SEQUENCE [LARGE SCALE GENOMIC DNA]</scope>
    <source>
        <strain evidence="2 3">LV-8.1</strain>
    </source>
</reference>
<dbReference type="Proteomes" id="UP000284822">
    <property type="component" value="Unassembled WGS sequence"/>
</dbReference>
<keyword evidence="1" id="KW-1133">Transmembrane helix</keyword>
<name>A0A417ZCE4_9LACO</name>